<evidence type="ECO:0000256" key="2">
    <source>
        <dbReference type="SAM" id="MobiDB-lite"/>
    </source>
</evidence>
<proteinExistence type="predicted"/>
<feature type="compositionally biased region" description="Basic and acidic residues" evidence="2">
    <location>
        <begin position="226"/>
        <end position="245"/>
    </location>
</feature>
<evidence type="ECO:0000313" key="3">
    <source>
        <dbReference type="EMBL" id="KAK8397829.1"/>
    </source>
</evidence>
<keyword evidence="1" id="KW-0175">Coiled coil</keyword>
<dbReference type="EMBL" id="JARAKH010000013">
    <property type="protein sequence ID" value="KAK8397829.1"/>
    <property type="molecule type" value="Genomic_DNA"/>
</dbReference>
<evidence type="ECO:0000256" key="1">
    <source>
        <dbReference type="SAM" id="Coils"/>
    </source>
</evidence>
<dbReference type="AlphaFoldDB" id="A0AAW0UCH4"/>
<protein>
    <submittedName>
        <fullName evidence="3">Uncharacterized protein</fullName>
    </submittedName>
</protein>
<organism evidence="3 4">
    <name type="scientific">Scylla paramamosain</name>
    <name type="common">Mud crab</name>
    <dbReference type="NCBI Taxonomy" id="85552"/>
    <lineage>
        <taxon>Eukaryota</taxon>
        <taxon>Metazoa</taxon>
        <taxon>Ecdysozoa</taxon>
        <taxon>Arthropoda</taxon>
        <taxon>Crustacea</taxon>
        <taxon>Multicrustacea</taxon>
        <taxon>Malacostraca</taxon>
        <taxon>Eumalacostraca</taxon>
        <taxon>Eucarida</taxon>
        <taxon>Decapoda</taxon>
        <taxon>Pleocyemata</taxon>
        <taxon>Brachyura</taxon>
        <taxon>Eubrachyura</taxon>
        <taxon>Portunoidea</taxon>
        <taxon>Portunidae</taxon>
        <taxon>Portuninae</taxon>
        <taxon>Scylla</taxon>
    </lineage>
</organism>
<name>A0AAW0UCH4_SCYPA</name>
<gene>
    <name evidence="3" type="ORF">O3P69_004554</name>
</gene>
<dbReference type="Proteomes" id="UP001487740">
    <property type="component" value="Unassembled WGS sequence"/>
</dbReference>
<feature type="coiled-coil region" evidence="1">
    <location>
        <begin position="10"/>
        <end position="178"/>
    </location>
</feature>
<sequence length="412" mass="46446">MKIPQLLNELEDVKVRAGRLEDSNKRLSQAKAQLEEDAHMLQEQHKLLLKKVVDEQENKAITEQRKTVLEDEVKDLSEKMTAMKTQLHLHYQAQVEDLVARKSAALQEQLKTLESSLQKNFEEQLKTQMENHQIACKKLQERYEEKIKDMKSSYEKQLEKLHCEMKEVEQENHRLHQQKKGVISAVSSILGLEHQTSVNPSSCWSLTVPGSSRQAGGSISSLDEVKDGSLKAETHPTRCTTHESGENVGNMAGLPFHSSSSKEDEEMARIFKELRMQVNQSTQGPQSDVPTHDTSLDQDPASITLHRLSQWADSDLTSVICWLEADEWPGKGKLAPEGLAMKCLVEQWAAMKAPRRHAAAMQEGESVWLLLIPHALCAKLLEEMHAGVGGHLDKKPLCRFCQRLYTIGGPEA</sequence>
<accession>A0AAW0UCH4</accession>
<feature type="region of interest" description="Disordered" evidence="2">
    <location>
        <begin position="226"/>
        <end position="266"/>
    </location>
</feature>
<comment type="caution">
    <text evidence="3">The sequence shown here is derived from an EMBL/GenBank/DDBJ whole genome shotgun (WGS) entry which is preliminary data.</text>
</comment>
<keyword evidence="4" id="KW-1185">Reference proteome</keyword>
<evidence type="ECO:0000313" key="4">
    <source>
        <dbReference type="Proteomes" id="UP001487740"/>
    </source>
</evidence>
<reference evidence="3 4" key="1">
    <citation type="submission" date="2023-03" db="EMBL/GenBank/DDBJ databases">
        <title>High-quality genome of Scylla paramamosain provides insights in environmental adaptation.</title>
        <authorList>
            <person name="Zhang L."/>
        </authorList>
    </citation>
    <scope>NUCLEOTIDE SEQUENCE [LARGE SCALE GENOMIC DNA]</scope>
    <source>
        <strain evidence="3">LZ_2023a</strain>
        <tissue evidence="3">Muscle</tissue>
    </source>
</reference>